<keyword evidence="2" id="KW-1185">Reference proteome</keyword>
<organism evidence="1 2">
    <name type="scientific">Meishania litoralis</name>
    <dbReference type="NCBI Taxonomy" id="3434685"/>
    <lineage>
        <taxon>Bacteria</taxon>
        <taxon>Pseudomonadati</taxon>
        <taxon>Bacteroidota</taxon>
        <taxon>Flavobacteriia</taxon>
        <taxon>Flavobacteriales</taxon>
        <taxon>Flavobacteriaceae</taxon>
        <taxon>Meishania</taxon>
    </lineage>
</organism>
<sequence>MKPLEEVRWGIIGVGNVCEVKSGPALQQAQGSKLVAVMRRDGAKAKDFAERHGVPKWYDNAEALLTDPEVNAIYIATPPNSHEEYTLRSAALGKPVYVEKPMARTHTECMSMVNACRRAGVPLFVAYYRRALPNFLKIKQILDDGIIGDVRYVQIVLNKPLRPDIVGASKDPDNWRILPEVAGGGYFYDLASHQLDALDFFFGPIVHASGYVMNQSRAYPAEDITIGNFRFANGILGTGIWAFNTGESSNRELTTIVGSKGQVYFPYFGDHSVTLKVDGKKDEVFHFDISPHIQSNLVQRVVDELRGIGKCPSTGESAARTNWVMERFSERVDIHTIGKS</sequence>
<proteinExistence type="predicted"/>
<gene>
    <name evidence="1" type="ORF">ACEZ3G_16805</name>
</gene>
<reference evidence="1" key="1">
    <citation type="submission" date="2024-09" db="EMBL/GenBank/DDBJ databases">
        <authorList>
            <person name="Liu J."/>
        </authorList>
    </citation>
    <scope>NUCLEOTIDE SEQUENCE</scope>
    <source>
        <strain evidence="1">NBU2967</strain>
    </source>
</reference>
<dbReference type="EMBL" id="JBHFPV010000008">
    <property type="protein sequence ID" value="MFH6605148.1"/>
    <property type="molecule type" value="Genomic_DNA"/>
</dbReference>
<protein>
    <submittedName>
        <fullName evidence="1">Gfo/Idh/MocA family protein</fullName>
    </submittedName>
</protein>
<evidence type="ECO:0000313" key="2">
    <source>
        <dbReference type="Proteomes" id="UP001595191"/>
    </source>
</evidence>
<name>A0ACC7LN12_9FLAO</name>
<comment type="caution">
    <text evidence="1">The sequence shown here is derived from an EMBL/GenBank/DDBJ whole genome shotgun (WGS) entry which is preliminary data.</text>
</comment>
<evidence type="ECO:0000313" key="1">
    <source>
        <dbReference type="EMBL" id="MFH6605148.1"/>
    </source>
</evidence>
<dbReference type="Proteomes" id="UP001595191">
    <property type="component" value="Unassembled WGS sequence"/>
</dbReference>
<accession>A0ACC7LN12</accession>